<evidence type="ECO:0000313" key="1">
    <source>
        <dbReference type="EMBL" id="MBO0418160.1"/>
    </source>
</evidence>
<reference evidence="1 2" key="1">
    <citation type="submission" date="2021-03" db="EMBL/GenBank/DDBJ databases">
        <title>First Case of infection caused by Chromobacterium haemolyticum derived from water in China.</title>
        <authorList>
            <person name="Chen J."/>
            <person name="Liu C."/>
        </authorList>
    </citation>
    <scope>NUCLEOTIDE SEQUENCE [LARGE SCALE GENOMIC DNA]</scope>
    <source>
        <strain evidence="1 2">WJ-5</strain>
    </source>
</reference>
<proteinExistence type="predicted"/>
<accession>A0ABS3GUA6</accession>
<name>A0ABS3GUA6_9NEIS</name>
<sequence length="220" mass="24565">MVNKFSMRFSELEQQLDAVGATYHKTRSDTFGHIERVDSDALMGWQVKAKNLLVKSCGVDSEHYKGFLKAEALVAFDTSFSMYKRIRAVFLAAKEDFDGGYLSSMKSLVQAEVFNSELEQAAELLSKGYKLAAAVIAGVVLETGIREICDRHSIVHAKLDKMNSDLAQKGVYNKLQQKRITALADIRNNAAHGKPDEFTDEDVSAMIRDVESFLLNCIEE</sequence>
<protein>
    <submittedName>
        <fullName evidence="1">DUF4145 domain-containing protein</fullName>
    </submittedName>
</protein>
<dbReference type="Proteomes" id="UP000664349">
    <property type="component" value="Unassembled WGS sequence"/>
</dbReference>
<evidence type="ECO:0000313" key="2">
    <source>
        <dbReference type="Proteomes" id="UP000664349"/>
    </source>
</evidence>
<gene>
    <name evidence="1" type="ORF">J1C50_21875</name>
</gene>
<dbReference type="RefSeq" id="WP_200123194.1">
    <property type="nucleotide sequence ID" value="NZ_JAEILV010000028.1"/>
</dbReference>
<keyword evidence="2" id="KW-1185">Reference proteome</keyword>
<organism evidence="1 2">
    <name type="scientific">Chromobacterium haemolyticum</name>
    <dbReference type="NCBI Taxonomy" id="394935"/>
    <lineage>
        <taxon>Bacteria</taxon>
        <taxon>Pseudomonadati</taxon>
        <taxon>Pseudomonadota</taxon>
        <taxon>Betaproteobacteria</taxon>
        <taxon>Neisseriales</taxon>
        <taxon>Chromobacteriaceae</taxon>
        <taxon>Chromobacterium</taxon>
    </lineage>
</organism>
<comment type="caution">
    <text evidence="1">The sequence shown here is derived from an EMBL/GenBank/DDBJ whole genome shotgun (WGS) entry which is preliminary data.</text>
</comment>
<dbReference type="EMBL" id="JAFLRD010000026">
    <property type="protein sequence ID" value="MBO0418160.1"/>
    <property type="molecule type" value="Genomic_DNA"/>
</dbReference>